<dbReference type="AlphaFoldDB" id="A0A242CGQ9"/>
<keyword evidence="2" id="KW-1133">Transmembrane helix</keyword>
<evidence type="ECO:0000256" key="1">
    <source>
        <dbReference type="SAM" id="MobiDB-lite"/>
    </source>
</evidence>
<gene>
    <name evidence="5" type="ORF">A5880_000028</name>
    <name evidence="4" type="ORF">A5880_002123</name>
</gene>
<dbReference type="NCBIfam" id="TIGR01167">
    <property type="entry name" value="LPXTG_anchor"/>
    <property type="match status" value="1"/>
</dbReference>
<dbReference type="STRING" id="1834181.A5880_000028"/>
<feature type="transmembrane region" description="Helical" evidence="2">
    <location>
        <begin position="87"/>
        <end position="108"/>
    </location>
</feature>
<keyword evidence="3" id="KW-0732">Signal</keyword>
<feature type="region of interest" description="Disordered" evidence="1">
    <location>
        <begin position="52"/>
        <end position="72"/>
    </location>
</feature>
<feature type="signal peptide" evidence="3">
    <location>
        <begin position="1"/>
        <end position="31"/>
    </location>
</feature>
<dbReference type="RefSeq" id="WP_086329009.1">
    <property type="nucleotide sequence ID" value="NZ_NGLE02000001.1"/>
</dbReference>
<feature type="compositionally biased region" description="Low complexity" evidence="1">
    <location>
        <begin position="54"/>
        <end position="72"/>
    </location>
</feature>
<accession>A0A242CGQ9</accession>
<feature type="chain" id="PRO_5012353974" description="Gram-positive cocci surface proteins LPxTG domain-containing protein" evidence="3">
    <location>
        <begin position="32"/>
        <end position="119"/>
    </location>
</feature>
<evidence type="ECO:0000313" key="5">
    <source>
        <dbReference type="EMBL" id="OTO09349.1"/>
    </source>
</evidence>
<keyword evidence="6" id="KW-1185">Reference proteome</keyword>
<reference evidence="4 6" key="2">
    <citation type="submission" date="2018-07" db="EMBL/GenBank/DDBJ databases">
        <title>The Genome Sequence of Enterococcus sp. DIV0659b.</title>
        <authorList>
            <consortium name="The Broad Institute Genomics Platform"/>
            <consortium name="The Broad Institute Genomic Center for Infectious Diseases"/>
            <person name="Earl A."/>
            <person name="Manson A."/>
            <person name="Schwartman J."/>
            <person name="Gilmore M."/>
            <person name="Abouelleil A."/>
            <person name="Cao P."/>
            <person name="Chapman S."/>
            <person name="Cusick C."/>
            <person name="Shea T."/>
            <person name="Young S."/>
            <person name="Neafsey D."/>
            <person name="Nusbaum C."/>
            <person name="Birren B."/>
        </authorList>
    </citation>
    <scope>NUCLEOTIDE SEQUENCE [LARGE SCALE GENOMIC DNA]</scope>
    <source>
        <strain evidence="4 6">4G2_DIV0659</strain>
    </source>
</reference>
<protein>
    <recommendedName>
        <fullName evidence="7">Gram-positive cocci surface proteins LPxTG domain-containing protein</fullName>
    </recommendedName>
</protein>
<comment type="caution">
    <text evidence="5">The sequence shown here is derived from an EMBL/GenBank/DDBJ whole genome shotgun (WGS) entry which is preliminary data.</text>
</comment>
<dbReference type="EMBL" id="NGLE01000001">
    <property type="protein sequence ID" value="OTO09349.1"/>
    <property type="molecule type" value="Genomic_DNA"/>
</dbReference>
<evidence type="ECO:0000256" key="2">
    <source>
        <dbReference type="SAM" id="Phobius"/>
    </source>
</evidence>
<evidence type="ECO:0000313" key="6">
    <source>
        <dbReference type="Proteomes" id="UP000195139"/>
    </source>
</evidence>
<reference evidence="5" key="1">
    <citation type="submission" date="2017-05" db="EMBL/GenBank/DDBJ databases">
        <title>The Genome Sequence of Enterococcus sp. 4G2_DIV0659.</title>
        <authorList>
            <consortium name="The Broad Institute Genomics Platform"/>
            <consortium name="The Broad Institute Genomic Center for Infectious Diseases"/>
            <person name="Earl A."/>
            <person name="Manson A."/>
            <person name="Schwartman J."/>
            <person name="Gilmore M."/>
            <person name="Abouelleil A."/>
            <person name="Cao P."/>
            <person name="Chapman S."/>
            <person name="Cusick C."/>
            <person name="Shea T."/>
            <person name="Young S."/>
            <person name="Neafsey D."/>
            <person name="Nusbaum C."/>
            <person name="Birren B."/>
        </authorList>
    </citation>
    <scope>NUCLEOTIDE SEQUENCE [LARGE SCALE GENOMIC DNA]</scope>
    <source>
        <strain evidence="5">4G2_DIV0659</strain>
    </source>
</reference>
<dbReference type="EMBL" id="NGLE02000001">
    <property type="protein sequence ID" value="MEI5994537.1"/>
    <property type="molecule type" value="Genomic_DNA"/>
</dbReference>
<keyword evidence="2" id="KW-0472">Membrane</keyword>
<evidence type="ECO:0000313" key="4">
    <source>
        <dbReference type="EMBL" id="MEI5994537.1"/>
    </source>
</evidence>
<proteinExistence type="predicted"/>
<evidence type="ECO:0000256" key="3">
    <source>
        <dbReference type="SAM" id="SignalP"/>
    </source>
</evidence>
<name>A0A242CGQ9_9ENTE</name>
<organism evidence="5">
    <name type="scientific">Candidatus Enterococcus mansonii</name>
    <dbReference type="NCBI Taxonomy" id="1834181"/>
    <lineage>
        <taxon>Bacteria</taxon>
        <taxon>Bacillati</taxon>
        <taxon>Bacillota</taxon>
        <taxon>Bacilli</taxon>
        <taxon>Lactobacillales</taxon>
        <taxon>Enterococcaceae</taxon>
        <taxon>Enterococcus</taxon>
    </lineage>
</organism>
<dbReference type="Proteomes" id="UP000195139">
    <property type="component" value="Unassembled WGS sequence"/>
</dbReference>
<keyword evidence="2" id="KW-0812">Transmembrane</keyword>
<sequence>MNKKRLSILLILLSSILGLVVVTQVSLSVHAAENQNGGQVATEGIITFYEDSTEPTIESTSTDPTSTSQTESKIVKPIGRYPSTGEMIKGSVGVIGIVLIVLALFLFFKKSKKKQGAEK</sequence>
<evidence type="ECO:0008006" key="7">
    <source>
        <dbReference type="Google" id="ProtNLM"/>
    </source>
</evidence>